<evidence type="ECO:0000313" key="16">
    <source>
        <dbReference type="Proteomes" id="UP000270296"/>
    </source>
</evidence>
<dbReference type="InterPro" id="IPR002314">
    <property type="entry name" value="aa-tRNA-synt_IIb"/>
</dbReference>
<dbReference type="PANTHER" id="PTHR11451:SF46">
    <property type="entry name" value="THREONINE--TRNA LIGASE"/>
    <property type="match status" value="1"/>
</dbReference>
<comment type="similarity">
    <text evidence="2">Belongs to the class-II aminoacyl-tRNA synthetase family.</text>
</comment>
<proteinExistence type="inferred from homology"/>
<dbReference type="InterPro" id="IPR002320">
    <property type="entry name" value="Thr-tRNA-ligase_IIa"/>
</dbReference>
<evidence type="ECO:0000256" key="7">
    <source>
        <dbReference type="ARBA" id="ARBA00022833"/>
    </source>
</evidence>
<dbReference type="Pfam" id="PF02824">
    <property type="entry name" value="TGS"/>
    <property type="match status" value="1"/>
</dbReference>
<feature type="domain" description="TGS" evidence="14">
    <location>
        <begin position="12"/>
        <end position="76"/>
    </location>
</feature>
<evidence type="ECO:0000256" key="3">
    <source>
        <dbReference type="ARBA" id="ARBA00013163"/>
    </source>
</evidence>
<dbReference type="NCBIfam" id="TIGR00418">
    <property type="entry name" value="thrS"/>
    <property type="match status" value="1"/>
</dbReference>
<dbReference type="PANTHER" id="PTHR11451">
    <property type="entry name" value="THREONINE-TRNA LIGASE"/>
    <property type="match status" value="1"/>
</dbReference>
<organism evidence="17">
    <name type="scientific">Soboliphyme baturini</name>
    <dbReference type="NCBI Taxonomy" id="241478"/>
    <lineage>
        <taxon>Eukaryota</taxon>
        <taxon>Metazoa</taxon>
        <taxon>Ecdysozoa</taxon>
        <taxon>Nematoda</taxon>
        <taxon>Enoplea</taxon>
        <taxon>Dorylaimia</taxon>
        <taxon>Dioctophymatida</taxon>
        <taxon>Dioctophymatoidea</taxon>
        <taxon>Soboliphymatidae</taxon>
        <taxon>Soboliphyme</taxon>
    </lineage>
</organism>
<evidence type="ECO:0000256" key="6">
    <source>
        <dbReference type="ARBA" id="ARBA00022741"/>
    </source>
</evidence>
<evidence type="ECO:0000256" key="12">
    <source>
        <dbReference type="ARBA" id="ARBA00049515"/>
    </source>
</evidence>
<comment type="subcellular location">
    <subcellularLocation>
        <location evidence="1">Cytoplasm</location>
    </subcellularLocation>
</comment>
<dbReference type="InterPro" id="IPR045864">
    <property type="entry name" value="aa-tRNA-synth_II/BPL/LPL"/>
</dbReference>
<evidence type="ECO:0000256" key="2">
    <source>
        <dbReference type="ARBA" id="ARBA00008226"/>
    </source>
</evidence>
<dbReference type="CDD" id="cd01667">
    <property type="entry name" value="TGS_ThrRS"/>
    <property type="match status" value="1"/>
</dbReference>
<evidence type="ECO:0000256" key="9">
    <source>
        <dbReference type="ARBA" id="ARBA00022917"/>
    </source>
</evidence>
<dbReference type="InterPro" id="IPR012947">
    <property type="entry name" value="tRNA_SAD"/>
</dbReference>
<comment type="catalytic activity">
    <reaction evidence="12">
        <text>tRNA(Thr) + L-threonine + ATP = L-threonyl-tRNA(Thr) + AMP + diphosphate + H(+)</text>
        <dbReference type="Rhea" id="RHEA:24624"/>
        <dbReference type="Rhea" id="RHEA-COMP:9670"/>
        <dbReference type="Rhea" id="RHEA-COMP:9704"/>
        <dbReference type="ChEBI" id="CHEBI:15378"/>
        <dbReference type="ChEBI" id="CHEBI:30616"/>
        <dbReference type="ChEBI" id="CHEBI:33019"/>
        <dbReference type="ChEBI" id="CHEBI:57926"/>
        <dbReference type="ChEBI" id="CHEBI:78442"/>
        <dbReference type="ChEBI" id="CHEBI:78534"/>
        <dbReference type="ChEBI" id="CHEBI:456215"/>
        <dbReference type="EC" id="6.1.1.3"/>
    </reaction>
</comment>
<dbReference type="PROSITE" id="PS50862">
    <property type="entry name" value="AA_TRNA_LIGASE_II"/>
    <property type="match status" value="1"/>
</dbReference>
<dbReference type="InterPro" id="IPR006195">
    <property type="entry name" value="aa-tRNA-synth_II"/>
</dbReference>
<evidence type="ECO:0000259" key="13">
    <source>
        <dbReference type="PROSITE" id="PS50862"/>
    </source>
</evidence>
<dbReference type="GO" id="GO:0004829">
    <property type="term" value="F:threonine-tRNA ligase activity"/>
    <property type="evidence" value="ECO:0007669"/>
    <property type="project" value="UniProtKB-EC"/>
</dbReference>
<keyword evidence="8" id="KW-0067">ATP-binding</keyword>
<dbReference type="InterPro" id="IPR012676">
    <property type="entry name" value="TGS-like"/>
</dbReference>
<evidence type="ECO:0000256" key="4">
    <source>
        <dbReference type="ARBA" id="ARBA00022598"/>
    </source>
</evidence>
<evidence type="ECO:0000313" key="17">
    <source>
        <dbReference type="WBParaSite" id="SBAD_0000982001-mRNA-1"/>
    </source>
</evidence>
<gene>
    <name evidence="15" type="ORF">SBAD_LOCUS9474</name>
</gene>
<dbReference type="GO" id="GO:0006435">
    <property type="term" value="P:threonyl-tRNA aminoacylation"/>
    <property type="evidence" value="ECO:0007669"/>
    <property type="project" value="InterPro"/>
</dbReference>
<accession>A0A183J0S6</accession>
<dbReference type="SMART" id="SM00863">
    <property type="entry name" value="tRNA_SAD"/>
    <property type="match status" value="1"/>
</dbReference>
<dbReference type="WBParaSite" id="SBAD_0000982001-mRNA-1">
    <property type="protein sequence ID" value="SBAD_0000982001-mRNA-1"/>
    <property type="gene ID" value="SBAD_0000982001"/>
</dbReference>
<dbReference type="GO" id="GO:0046872">
    <property type="term" value="F:metal ion binding"/>
    <property type="evidence" value="ECO:0007669"/>
    <property type="project" value="UniProtKB-KW"/>
</dbReference>
<dbReference type="SUPFAM" id="SSF81271">
    <property type="entry name" value="TGS-like"/>
    <property type="match status" value="1"/>
</dbReference>
<keyword evidence="5" id="KW-0479">Metal-binding</keyword>
<dbReference type="EMBL" id="UZAM01012762">
    <property type="protein sequence ID" value="VDP23351.1"/>
    <property type="molecule type" value="Genomic_DNA"/>
</dbReference>
<dbReference type="Gene3D" id="3.30.980.10">
    <property type="entry name" value="Threonyl-trna Synthetase, Chain A, domain 2"/>
    <property type="match status" value="1"/>
</dbReference>
<keyword evidence="6" id="KW-0547">Nucleotide-binding</keyword>
<dbReference type="InterPro" id="IPR018163">
    <property type="entry name" value="Thr/Ala-tRNA-synth_IIc_edit"/>
</dbReference>
<dbReference type="Pfam" id="PF07973">
    <property type="entry name" value="tRNA_SAD"/>
    <property type="match status" value="1"/>
</dbReference>
<dbReference type="GO" id="GO:0005524">
    <property type="term" value="F:ATP binding"/>
    <property type="evidence" value="ECO:0007669"/>
    <property type="project" value="UniProtKB-KW"/>
</dbReference>
<dbReference type="Proteomes" id="UP000270296">
    <property type="component" value="Unassembled WGS sequence"/>
</dbReference>
<dbReference type="EC" id="6.1.1.3" evidence="3"/>
<keyword evidence="7" id="KW-0862">Zinc</keyword>
<dbReference type="FunFam" id="3.10.20.30:FF:000006">
    <property type="entry name" value="Threonine--tRNA ligase, cytoplasmic"/>
    <property type="match status" value="1"/>
</dbReference>
<keyword evidence="16" id="KW-1185">Reference proteome</keyword>
<dbReference type="OrthoDB" id="5423599at2759"/>
<dbReference type="SUPFAM" id="SSF55186">
    <property type="entry name" value="ThrRS/AlaRS common domain"/>
    <property type="match status" value="1"/>
</dbReference>
<dbReference type="PRINTS" id="PR01047">
    <property type="entry name" value="TRNASYNTHTHR"/>
</dbReference>
<reference evidence="15 16" key="2">
    <citation type="submission" date="2018-11" db="EMBL/GenBank/DDBJ databases">
        <authorList>
            <consortium name="Pathogen Informatics"/>
        </authorList>
    </citation>
    <scope>NUCLEOTIDE SEQUENCE [LARGE SCALE GENOMIC DNA]</scope>
</reference>
<evidence type="ECO:0000259" key="14">
    <source>
        <dbReference type="PROSITE" id="PS51880"/>
    </source>
</evidence>
<dbReference type="FunFam" id="3.30.980.10:FF:000003">
    <property type="entry name" value="Threonine--tRNA ligase, cytoplasmic"/>
    <property type="match status" value="1"/>
</dbReference>
<evidence type="ECO:0000256" key="10">
    <source>
        <dbReference type="ARBA" id="ARBA00023146"/>
    </source>
</evidence>
<feature type="domain" description="Aminoacyl-transfer RNA synthetases class-II family profile" evidence="13">
    <location>
        <begin position="257"/>
        <end position="447"/>
    </location>
</feature>
<evidence type="ECO:0000256" key="11">
    <source>
        <dbReference type="ARBA" id="ARBA00031900"/>
    </source>
</evidence>
<dbReference type="Gene3D" id="3.10.20.30">
    <property type="match status" value="1"/>
</dbReference>
<dbReference type="AlphaFoldDB" id="A0A183J0S6"/>
<reference evidence="17" key="1">
    <citation type="submission" date="2016-06" db="UniProtKB">
        <authorList>
            <consortium name="WormBaseParasite"/>
        </authorList>
    </citation>
    <scope>IDENTIFICATION</scope>
</reference>
<dbReference type="Gene3D" id="3.30.930.10">
    <property type="entry name" value="Bira Bifunctional Protein, Domain 2"/>
    <property type="match status" value="1"/>
</dbReference>
<sequence>MIYLHFSSIVKVSQNIEITLPDGKKITGKSWRTTPYQVAEQIGKSLADQAITCKVDDELWDLDRPFEKSCTVKFLKFSDCEQAKEVFWHSSAHLLGEAAERYFGGSLCYGPPLENGFYYDMHIDRSIVAEDLPKLESIITCIIKDKQRFERLELSKAELLELFKFNKFKLRLINEKVVCPTATVYRCGSLIDMCRGPHVRHSGKIKAYKLLKSSSTYWEGKADMESLQRVYGISFPDAKQLKEWQKLQEEAAARDHRRLGRDQELFMFHELSPGSAFFYPRGTYIYTTLVEFIRRQYRKRGFTEVITPNMFNSKLWETSGHWQHYSKNMFKIEVEKEQFGLKPMNCPGHCLMFDSRPRSFKELPIRFADFGVLHRNELSGALSGLTRVRRFQQDDAHIFCRHDQIKSEIYACLDFVKFVFYTFGFELKLFLSTRPDDFIGEISGMWP</sequence>
<dbReference type="PROSITE" id="PS51880">
    <property type="entry name" value="TGS"/>
    <property type="match status" value="1"/>
</dbReference>
<name>A0A183J0S6_9BILA</name>
<keyword evidence="4" id="KW-0436">Ligase</keyword>
<dbReference type="SUPFAM" id="SSF55681">
    <property type="entry name" value="Class II aaRS and biotin synthetases"/>
    <property type="match status" value="1"/>
</dbReference>
<protein>
    <recommendedName>
        <fullName evidence="3">threonine--tRNA ligase</fullName>
        <ecNumber evidence="3">6.1.1.3</ecNumber>
    </recommendedName>
    <alternativeName>
        <fullName evidence="11">Threonyl-tRNA synthetase</fullName>
    </alternativeName>
</protein>
<dbReference type="Pfam" id="PF00587">
    <property type="entry name" value="tRNA-synt_2b"/>
    <property type="match status" value="1"/>
</dbReference>
<keyword evidence="10" id="KW-0030">Aminoacyl-tRNA synthetase</keyword>
<evidence type="ECO:0000256" key="1">
    <source>
        <dbReference type="ARBA" id="ARBA00004496"/>
    </source>
</evidence>
<dbReference type="GO" id="GO:0005739">
    <property type="term" value="C:mitochondrion"/>
    <property type="evidence" value="ECO:0007669"/>
    <property type="project" value="TreeGrafter"/>
</dbReference>
<dbReference type="InterPro" id="IPR012675">
    <property type="entry name" value="Beta-grasp_dom_sf"/>
</dbReference>
<evidence type="ECO:0000256" key="5">
    <source>
        <dbReference type="ARBA" id="ARBA00022723"/>
    </source>
</evidence>
<keyword evidence="9" id="KW-0648">Protein biosynthesis</keyword>
<dbReference type="InterPro" id="IPR004095">
    <property type="entry name" value="TGS"/>
</dbReference>
<evidence type="ECO:0000256" key="8">
    <source>
        <dbReference type="ARBA" id="ARBA00022840"/>
    </source>
</evidence>
<dbReference type="FunFam" id="3.30.930.10:FF:000002">
    <property type="entry name" value="Threonine--tRNA ligase"/>
    <property type="match status" value="1"/>
</dbReference>
<evidence type="ECO:0000313" key="15">
    <source>
        <dbReference type="EMBL" id="VDP23351.1"/>
    </source>
</evidence>